<dbReference type="PANTHER" id="PTHR31763">
    <property type="entry name" value="HYPOTHETICAL PROTEIN LOC689766"/>
    <property type="match status" value="1"/>
</dbReference>
<feature type="region of interest" description="Disordered" evidence="1">
    <location>
        <begin position="39"/>
        <end position="83"/>
    </location>
</feature>
<sequence>YSANKLREFIDLAPIFSVVHPGKDVCGFYPGQLRQVHKAHASRGAPGKLQPAPVNHEAETPFQPDLDDSALKKYSTGTNQSSYNAAFDLPYLNTSKESMLPKLHREKSD</sequence>
<dbReference type="Proteomes" id="UP000472275">
    <property type="component" value="Chromosome 13"/>
</dbReference>
<proteinExistence type="predicted"/>
<dbReference type="Pfam" id="PF17670">
    <property type="entry name" value="DUF5530"/>
    <property type="match status" value="1"/>
</dbReference>
<dbReference type="PANTHER" id="PTHR31763:SF2">
    <property type="entry name" value="CHROMOSOME 1 OPEN READING FRAME 100"/>
    <property type="match status" value="1"/>
</dbReference>
<keyword evidence="3" id="KW-1185">Reference proteome</keyword>
<accession>A0A663EKJ1</accession>
<evidence type="ECO:0000313" key="3">
    <source>
        <dbReference type="Proteomes" id="UP000472275"/>
    </source>
</evidence>
<dbReference type="AlphaFoldDB" id="A0A663EKJ1"/>
<organism evidence="2 3">
    <name type="scientific">Aquila chrysaetos chrysaetos</name>
    <dbReference type="NCBI Taxonomy" id="223781"/>
    <lineage>
        <taxon>Eukaryota</taxon>
        <taxon>Metazoa</taxon>
        <taxon>Chordata</taxon>
        <taxon>Craniata</taxon>
        <taxon>Vertebrata</taxon>
        <taxon>Euteleostomi</taxon>
        <taxon>Archelosauria</taxon>
        <taxon>Archosauria</taxon>
        <taxon>Dinosauria</taxon>
        <taxon>Saurischia</taxon>
        <taxon>Theropoda</taxon>
        <taxon>Coelurosauria</taxon>
        <taxon>Aves</taxon>
        <taxon>Neognathae</taxon>
        <taxon>Neoaves</taxon>
        <taxon>Telluraves</taxon>
        <taxon>Accipitrimorphae</taxon>
        <taxon>Accipitriformes</taxon>
        <taxon>Accipitridae</taxon>
        <taxon>Accipitrinae</taxon>
        <taxon>Aquila</taxon>
    </lineage>
</organism>
<reference evidence="2" key="2">
    <citation type="submission" date="2025-09" db="UniProtKB">
        <authorList>
            <consortium name="Ensembl"/>
        </authorList>
    </citation>
    <scope>IDENTIFICATION</scope>
</reference>
<evidence type="ECO:0000256" key="1">
    <source>
        <dbReference type="SAM" id="MobiDB-lite"/>
    </source>
</evidence>
<reference evidence="2" key="1">
    <citation type="submission" date="2025-08" db="UniProtKB">
        <authorList>
            <consortium name="Ensembl"/>
        </authorList>
    </citation>
    <scope>IDENTIFICATION</scope>
</reference>
<dbReference type="InterPro" id="IPR037668">
    <property type="entry name" value="SPMIP3"/>
</dbReference>
<dbReference type="Ensembl" id="ENSACCT00020013254.1">
    <property type="protein sequence ID" value="ENSACCP00020012678.1"/>
    <property type="gene ID" value="ENSACCG00020008728.1"/>
</dbReference>
<evidence type="ECO:0000313" key="2">
    <source>
        <dbReference type="Ensembl" id="ENSACCP00020012678.1"/>
    </source>
</evidence>
<dbReference type="InParanoid" id="A0A663EKJ1"/>
<protein>
    <submittedName>
        <fullName evidence="2">Uncharacterized protein</fullName>
    </submittedName>
</protein>
<name>A0A663EKJ1_AQUCH</name>